<accession>A0ABX3A094</accession>
<sequence length="151" mass="17170">MEPKEAVQLNFQQAANLLVICNQAEPFIAEVLKRFAGTQEMADILTQHAHAVDEALQGSKRNIVCPHCEYRYFPGACFESEGDNYICRECGLKFTLKWEIRKISTMTTKKVYDDNIKNNSKNPSIIDRCYSVRKNILKKVKKVLAGGRLLG</sequence>
<evidence type="ECO:0000313" key="2">
    <source>
        <dbReference type="Proteomes" id="UP000094329"/>
    </source>
</evidence>
<dbReference type="Proteomes" id="UP000094329">
    <property type="component" value="Unassembled WGS sequence"/>
</dbReference>
<name>A0ABX3A094_9GAMM</name>
<gene>
    <name evidence="1" type="ORF">BGC07_17760</name>
</gene>
<comment type="caution">
    <text evidence="1">The sequence shown here is derived from an EMBL/GenBank/DDBJ whole genome shotgun (WGS) entry which is preliminary data.</text>
</comment>
<protein>
    <recommendedName>
        <fullName evidence="3">Transposase zinc-ribbon domain-containing protein</fullName>
    </recommendedName>
</protein>
<keyword evidence="2" id="KW-1185">Reference proteome</keyword>
<dbReference type="EMBL" id="MDTU01000006">
    <property type="protein sequence ID" value="ODN41121.1"/>
    <property type="molecule type" value="Genomic_DNA"/>
</dbReference>
<organism evidence="1 2">
    <name type="scientific">Piscirickettsia litoralis</name>
    <dbReference type="NCBI Taxonomy" id="1891921"/>
    <lineage>
        <taxon>Bacteria</taxon>
        <taxon>Pseudomonadati</taxon>
        <taxon>Pseudomonadota</taxon>
        <taxon>Gammaproteobacteria</taxon>
        <taxon>Thiotrichales</taxon>
        <taxon>Piscirickettsiaceae</taxon>
        <taxon>Piscirickettsia</taxon>
    </lineage>
</organism>
<evidence type="ECO:0000313" key="1">
    <source>
        <dbReference type="EMBL" id="ODN41121.1"/>
    </source>
</evidence>
<proteinExistence type="predicted"/>
<dbReference type="RefSeq" id="WP_069314394.1">
    <property type="nucleotide sequence ID" value="NZ_MDTU01000006.1"/>
</dbReference>
<reference evidence="1 2" key="1">
    <citation type="submission" date="2016-08" db="EMBL/GenBank/DDBJ databases">
        <title>Draft genome sequence of Candidatus Piscirickettsia litoralis, from seawater.</title>
        <authorList>
            <person name="Wan X."/>
            <person name="Lee A.J."/>
            <person name="Hou S."/>
            <person name="Donachie S.P."/>
        </authorList>
    </citation>
    <scope>NUCLEOTIDE SEQUENCE [LARGE SCALE GENOMIC DNA]</scope>
    <source>
        <strain evidence="1 2">Y2</strain>
    </source>
</reference>
<evidence type="ECO:0008006" key="3">
    <source>
        <dbReference type="Google" id="ProtNLM"/>
    </source>
</evidence>